<comment type="similarity">
    <text evidence="2">Belongs to the Mediator complex subunit 24 family.</text>
</comment>
<evidence type="ECO:0000256" key="10">
    <source>
        <dbReference type="ARBA" id="ARBA00023159"/>
    </source>
</evidence>
<feature type="region of interest" description="Disordered" evidence="15">
    <location>
        <begin position="122"/>
        <end position="150"/>
    </location>
</feature>
<feature type="region of interest" description="Disordered" evidence="15">
    <location>
        <begin position="234"/>
        <end position="263"/>
    </location>
</feature>
<keyword evidence="10" id="KW-0010">Activator</keyword>
<dbReference type="PRINTS" id="PR00398">
    <property type="entry name" value="STRDHORMONER"/>
</dbReference>
<dbReference type="InterPro" id="IPR001723">
    <property type="entry name" value="Nuclear_hrmn_rcpt"/>
</dbReference>
<dbReference type="CDD" id="cd06961">
    <property type="entry name" value="NR_DBD_TR"/>
    <property type="match status" value="1"/>
</dbReference>
<dbReference type="Pfam" id="PF00105">
    <property type="entry name" value="zf-C4"/>
    <property type="match status" value="2"/>
</dbReference>
<reference evidence="19 20" key="1">
    <citation type="submission" date="2019-01" db="EMBL/GenBank/DDBJ databases">
        <title>Draft Genome and Complete Hox-Cluster Characterization of the Sterlet Sturgeon (Acipenser ruthenus).</title>
        <authorList>
            <person name="Wei Q."/>
        </authorList>
    </citation>
    <scope>NUCLEOTIDE SEQUENCE [LARGE SCALE GENOMIC DNA]</scope>
    <source>
        <strain evidence="19">WHYD16114868_AA</strain>
        <tissue evidence="19">Blood</tissue>
    </source>
</reference>
<evidence type="ECO:0000256" key="12">
    <source>
        <dbReference type="ARBA" id="ARBA00023170"/>
    </source>
</evidence>
<accession>A0A444U9M2</accession>
<keyword evidence="16" id="KW-0732">Signal</keyword>
<feature type="chain" id="PRO_5019348661" description="Mediator of RNA polymerase II transcription subunit 24" evidence="16">
    <location>
        <begin position="17"/>
        <end position="1420"/>
    </location>
</feature>
<dbReference type="EMBL" id="SCEB01214995">
    <property type="protein sequence ID" value="RXM31866.1"/>
    <property type="molecule type" value="Genomic_DNA"/>
</dbReference>
<dbReference type="Pfam" id="PF11277">
    <property type="entry name" value="Med24_N"/>
    <property type="match status" value="3"/>
</dbReference>
<feature type="domain" description="NR LBD" evidence="18">
    <location>
        <begin position="252"/>
        <end position="509"/>
    </location>
</feature>
<evidence type="ECO:0000256" key="11">
    <source>
        <dbReference type="ARBA" id="ARBA00023163"/>
    </source>
</evidence>
<comment type="similarity">
    <text evidence="3">Belongs to the nuclear hormone receptor family. NR1 subfamily.</text>
</comment>
<proteinExistence type="inferred from homology"/>
<keyword evidence="5" id="KW-0479">Metal-binding</keyword>
<dbReference type="SUPFAM" id="SSF57716">
    <property type="entry name" value="Glucocorticoid receptor-like (DNA-binding domain)"/>
    <property type="match status" value="2"/>
</dbReference>
<feature type="domain" description="Nuclear receptor" evidence="17">
    <location>
        <begin position="36"/>
        <end position="105"/>
    </location>
</feature>
<feature type="compositionally biased region" description="Basic and acidic residues" evidence="15">
    <location>
        <begin position="234"/>
        <end position="249"/>
    </location>
</feature>
<keyword evidence="13" id="KW-0539">Nucleus</keyword>
<dbReference type="SMART" id="SM00399">
    <property type="entry name" value="ZnF_C4"/>
    <property type="match status" value="1"/>
</dbReference>
<dbReference type="GO" id="GO:0016592">
    <property type="term" value="C:mediator complex"/>
    <property type="evidence" value="ECO:0007669"/>
    <property type="project" value="InterPro"/>
</dbReference>
<keyword evidence="7" id="KW-0862">Zinc</keyword>
<evidence type="ECO:0000256" key="8">
    <source>
        <dbReference type="ARBA" id="ARBA00023015"/>
    </source>
</evidence>
<dbReference type="PROSITE" id="PS51030">
    <property type="entry name" value="NUCLEAR_REC_DBD_2"/>
    <property type="match status" value="1"/>
</dbReference>
<comment type="caution">
    <text evidence="19">The sequence shown here is derived from an EMBL/GenBank/DDBJ whole genome shotgun (WGS) entry which is preliminary data.</text>
</comment>
<keyword evidence="11" id="KW-0804">Transcription</keyword>
<feature type="compositionally biased region" description="Basic and acidic residues" evidence="15">
    <location>
        <begin position="122"/>
        <end position="137"/>
    </location>
</feature>
<evidence type="ECO:0000256" key="2">
    <source>
        <dbReference type="ARBA" id="ARBA00007864"/>
    </source>
</evidence>
<dbReference type="GO" id="GO:0008270">
    <property type="term" value="F:zinc ion binding"/>
    <property type="evidence" value="ECO:0007669"/>
    <property type="project" value="UniProtKB-KW"/>
</dbReference>
<feature type="signal peptide" evidence="16">
    <location>
        <begin position="1"/>
        <end position="16"/>
    </location>
</feature>
<dbReference type="Pfam" id="PF00104">
    <property type="entry name" value="Hormone_recep"/>
    <property type="match status" value="1"/>
</dbReference>
<feature type="region of interest" description="Disordered" evidence="15">
    <location>
        <begin position="280"/>
        <end position="305"/>
    </location>
</feature>
<organism evidence="19 20">
    <name type="scientific">Acipenser ruthenus</name>
    <name type="common">Sterlet sturgeon</name>
    <dbReference type="NCBI Taxonomy" id="7906"/>
    <lineage>
        <taxon>Eukaryota</taxon>
        <taxon>Metazoa</taxon>
        <taxon>Chordata</taxon>
        <taxon>Craniata</taxon>
        <taxon>Vertebrata</taxon>
        <taxon>Euteleostomi</taxon>
        <taxon>Actinopterygii</taxon>
        <taxon>Chondrostei</taxon>
        <taxon>Acipenseriformes</taxon>
        <taxon>Acipenseridae</taxon>
        <taxon>Acipenser</taxon>
    </lineage>
</organism>
<dbReference type="PANTHER" id="PTHR12898">
    <property type="entry name" value="MEDIATOR OF RNA POLYMERASE II TRANSCRIPTION SUBUNIT 24"/>
    <property type="match status" value="1"/>
</dbReference>
<dbReference type="Proteomes" id="UP000289886">
    <property type="component" value="Unassembled WGS sequence"/>
</dbReference>
<evidence type="ECO:0000256" key="7">
    <source>
        <dbReference type="ARBA" id="ARBA00022833"/>
    </source>
</evidence>
<dbReference type="InterPro" id="IPR021429">
    <property type="entry name" value="Mediator_Med24"/>
</dbReference>
<dbReference type="GO" id="GO:0003712">
    <property type="term" value="F:transcription coregulator activity"/>
    <property type="evidence" value="ECO:0007669"/>
    <property type="project" value="TreeGrafter"/>
</dbReference>
<dbReference type="GO" id="GO:0043565">
    <property type="term" value="F:sequence-specific DNA binding"/>
    <property type="evidence" value="ECO:0007669"/>
    <property type="project" value="InterPro"/>
</dbReference>
<dbReference type="GO" id="GO:0060261">
    <property type="term" value="P:positive regulation of transcription initiation by RNA polymerase II"/>
    <property type="evidence" value="ECO:0007669"/>
    <property type="project" value="TreeGrafter"/>
</dbReference>
<keyword evidence="20" id="KW-1185">Reference proteome</keyword>
<keyword evidence="9" id="KW-0238">DNA-binding</keyword>
<evidence type="ECO:0000313" key="20">
    <source>
        <dbReference type="Proteomes" id="UP000289886"/>
    </source>
</evidence>
<dbReference type="PRINTS" id="PR00047">
    <property type="entry name" value="STROIDFINGER"/>
</dbReference>
<dbReference type="InterPro" id="IPR001628">
    <property type="entry name" value="Znf_hrmn_rcpt"/>
</dbReference>
<sequence>MLWIPLVTRAPRLAGAAPLALSLSVSGYIPSYLEKDEPCVVCGDKATGYHYRCITCEGCKKNLHPAYSCKYDGCCIIDKITRNQCQLCRFKKCITVGMAMDLVLDDSKRVAKRRLIEENRERRRKEETLRTLQDRPEPTAPEVKTLSPRAAEKQSSFSTVCGNGLSQSWNSSRVGTPPARAWYDGCCIIDKITRNQCQLCRFKKCITVGMAMDLVLDDSKRVAKRRLIEENRERRRKEETLRTLQDRPEPTAPEVKTLSPRAAEKQSSFSTVCGNGLSQSWNSSRVGTPPARAWPEDIGQSPVAPTPDGDKVDLEAFSEFTKIITPAITRVVDFAKKLPMFSELPCEDQIILLKGCCMEIMSLRAAVRYDPDSETLTLSGEMAVKREQLKNGGLGVVSDAIFDLGKSLAQFSLDDAEVALLQAVLLMSSDRSGLLCVDKIEKCQERYLLAFEHYINYRKHSLPHFWPKLLMKVTDLRMIGACHASRFLHMKVECPTELFPPLFLEAILQAWKERWSDYQWAINIKKNFPKGATWDTLNLAEALLEQAMIGPSPNPLILSYLKYAISSQFDDFSREFCHGKAEECISLCRALLAVAAWLLRAAAFYSEPGAGEPQLRVCVERLERLLHSPKNRALVHIGRLEEPASWANVEQAVIRVSENLNNLTNQTLRSKLEECVSLVKSIPAMLSLQADPPSRTLFPSVHALVMLEGTMNLTGETQPLVEQLMMVKRMQRIPSPLFILEIWKACFTGLIESPEGTEELKWTAFTFLKIPQVLLRLKKYPQGEQDFTEDVNIAFEYLLKLTPLLDKADQRCNCDCISLLLQECSKLGLLSESNTANLISKREHSPRLKTSENANIQPNPGLILRAEPTVTNILKCSRIRDGLLNYSENPAGACQAKSASVRALLFDISFLMLCHVVQTYGSEVILSDPSPSGETPFFETWLQTCMPEEGKILNPDHPCFRPDPSKVESLVTLLNNTSEIKLVQMKWHEVCLTTPAAILEILNAWENGVLTVESVQKITDNIKGKVCSMAICAVAWLVAHVRMLGLDEREKPQLMIRQLMTPLYGENTLQFYNERVVIMSSILEHMCADVFQQTGTSIKLPMEGLDPVPYRNLLPVREPIREGLSGQFSRVLHKGWVDSQALHLLESLLHMGGVYWFTNNLLKELLKETRQQYTVRAVELLYSIFSLDMQQITLSLLGHILPALLTDSSHWHCLADPPGRALAKLSVWCALSSFSSHNKSQASARQRKRQREDIEDYNTLFPLDDTQPSKLMRLLSSNEEESVNLSSPGWGGDGDAYAVCLSPCAGDRSMSSSLSASQLHTVNMRDPLNRVLANLFLLVSSILGSKTAGPHTQFVQSFMEECVECLEQGSRGSILQFMPFTMVSELVKLPALAKPRVVLAITDLSLPLGRRVAAKSIAAL</sequence>
<dbReference type="GO" id="GO:0003700">
    <property type="term" value="F:DNA-binding transcription factor activity"/>
    <property type="evidence" value="ECO:0007669"/>
    <property type="project" value="InterPro"/>
</dbReference>
<evidence type="ECO:0000256" key="6">
    <source>
        <dbReference type="ARBA" id="ARBA00022771"/>
    </source>
</evidence>
<evidence type="ECO:0000256" key="15">
    <source>
        <dbReference type="SAM" id="MobiDB-lite"/>
    </source>
</evidence>
<evidence type="ECO:0000259" key="17">
    <source>
        <dbReference type="PROSITE" id="PS51030"/>
    </source>
</evidence>
<dbReference type="InterPro" id="IPR035500">
    <property type="entry name" value="NHR-like_dom_sf"/>
</dbReference>
<dbReference type="Gene3D" id="3.30.50.10">
    <property type="entry name" value="Erythroid Transcription Factor GATA-1, subunit A"/>
    <property type="match status" value="2"/>
</dbReference>
<dbReference type="PROSITE" id="PS51843">
    <property type="entry name" value="NR_LBD"/>
    <property type="match status" value="1"/>
</dbReference>
<evidence type="ECO:0000313" key="19">
    <source>
        <dbReference type="EMBL" id="RXM31866.1"/>
    </source>
</evidence>
<dbReference type="SMART" id="SM00430">
    <property type="entry name" value="HOLI"/>
    <property type="match status" value="1"/>
</dbReference>
<dbReference type="SUPFAM" id="SSF48508">
    <property type="entry name" value="Nuclear receptor ligand-binding domain"/>
    <property type="match status" value="1"/>
</dbReference>
<evidence type="ECO:0000256" key="1">
    <source>
        <dbReference type="ARBA" id="ARBA00004123"/>
    </source>
</evidence>
<keyword evidence="12" id="KW-0675">Receptor</keyword>
<dbReference type="Gene3D" id="1.10.565.10">
    <property type="entry name" value="Retinoid X Receptor"/>
    <property type="match status" value="1"/>
</dbReference>
<dbReference type="FunFam" id="1.10.565.10:FF:000006">
    <property type="entry name" value="Thyroid hormone receptor beta 2"/>
    <property type="match status" value="1"/>
</dbReference>
<dbReference type="PANTHER" id="PTHR12898:SF1">
    <property type="entry name" value="MEDIATOR OF RNA POLYMERASE II TRANSCRIPTION SUBUNIT 24"/>
    <property type="match status" value="1"/>
</dbReference>
<evidence type="ECO:0000256" key="16">
    <source>
        <dbReference type="SAM" id="SignalP"/>
    </source>
</evidence>
<comment type="subcellular location">
    <subcellularLocation>
        <location evidence="1">Nucleus</location>
    </subcellularLocation>
</comment>
<evidence type="ECO:0000256" key="3">
    <source>
        <dbReference type="ARBA" id="ARBA00008092"/>
    </source>
</evidence>
<evidence type="ECO:0000256" key="4">
    <source>
        <dbReference type="ARBA" id="ARBA00019693"/>
    </source>
</evidence>
<dbReference type="InterPro" id="IPR000536">
    <property type="entry name" value="Nucl_hrmn_rcpt_lig-bd"/>
</dbReference>
<dbReference type="InterPro" id="IPR013088">
    <property type="entry name" value="Znf_NHR/GATA"/>
</dbReference>
<evidence type="ECO:0000259" key="18">
    <source>
        <dbReference type="PROSITE" id="PS51843"/>
    </source>
</evidence>
<name>A0A444U9M2_ACIRT</name>
<evidence type="ECO:0000256" key="5">
    <source>
        <dbReference type="ARBA" id="ARBA00022723"/>
    </source>
</evidence>
<evidence type="ECO:0000256" key="14">
    <source>
        <dbReference type="ARBA" id="ARBA00031960"/>
    </source>
</evidence>
<keyword evidence="6" id="KW-0863">Zinc-finger</keyword>
<dbReference type="CDD" id="cd06935">
    <property type="entry name" value="NR_LBD_TR"/>
    <property type="match status" value="1"/>
</dbReference>
<keyword evidence="8" id="KW-0805">Transcription regulation</keyword>
<evidence type="ECO:0000256" key="13">
    <source>
        <dbReference type="ARBA" id="ARBA00023242"/>
    </source>
</evidence>
<evidence type="ECO:0000256" key="9">
    <source>
        <dbReference type="ARBA" id="ARBA00023125"/>
    </source>
</evidence>
<gene>
    <name evidence="19" type="ORF">EOD39_6590</name>
</gene>
<protein>
    <recommendedName>
        <fullName evidence="4">Mediator of RNA polymerase II transcription subunit 24</fullName>
    </recommendedName>
    <alternativeName>
        <fullName evidence="14">Mediator complex subunit 24</fullName>
    </alternativeName>
</protein>